<evidence type="ECO:0000256" key="7">
    <source>
        <dbReference type="ARBA" id="ARBA00022989"/>
    </source>
</evidence>
<dbReference type="InterPro" id="IPR043428">
    <property type="entry name" value="LivM-like"/>
</dbReference>
<keyword evidence="2" id="KW-0813">Transport</keyword>
<evidence type="ECO:0000256" key="3">
    <source>
        <dbReference type="ARBA" id="ARBA00022475"/>
    </source>
</evidence>
<gene>
    <name evidence="11" type="ORF">GCM10007977_109770</name>
</gene>
<dbReference type="GO" id="GO:0005886">
    <property type="term" value="C:plasma membrane"/>
    <property type="evidence" value="ECO:0007669"/>
    <property type="project" value="UniProtKB-SubCell"/>
</dbReference>
<dbReference type="InterPro" id="IPR003593">
    <property type="entry name" value="AAA+_ATPase"/>
</dbReference>
<evidence type="ECO:0000256" key="9">
    <source>
        <dbReference type="SAM" id="Phobius"/>
    </source>
</evidence>
<keyword evidence="8 9" id="KW-0472">Membrane</keyword>
<dbReference type="AlphaFoldDB" id="A0A917UFT7"/>
<feature type="transmembrane region" description="Helical" evidence="9">
    <location>
        <begin position="602"/>
        <end position="622"/>
    </location>
</feature>
<dbReference type="InterPro" id="IPR001851">
    <property type="entry name" value="ABC_transp_permease"/>
</dbReference>
<reference evidence="11" key="2">
    <citation type="submission" date="2020-09" db="EMBL/GenBank/DDBJ databases">
        <authorList>
            <person name="Sun Q."/>
            <person name="Ohkuma M."/>
        </authorList>
    </citation>
    <scope>NUCLEOTIDE SEQUENCE</scope>
    <source>
        <strain evidence="11">JCM 19831</strain>
    </source>
</reference>
<proteinExistence type="predicted"/>
<keyword evidence="4 9" id="KW-0812">Transmembrane</keyword>
<dbReference type="GO" id="GO:0016887">
    <property type="term" value="F:ATP hydrolysis activity"/>
    <property type="evidence" value="ECO:0007669"/>
    <property type="project" value="InterPro"/>
</dbReference>
<feature type="transmembrane region" description="Helical" evidence="9">
    <location>
        <begin position="220"/>
        <end position="243"/>
    </location>
</feature>
<feature type="transmembrane region" description="Helical" evidence="9">
    <location>
        <begin position="100"/>
        <end position="120"/>
    </location>
</feature>
<feature type="transmembrane region" description="Helical" evidence="9">
    <location>
        <begin position="349"/>
        <end position="368"/>
    </location>
</feature>
<dbReference type="InterPro" id="IPR027417">
    <property type="entry name" value="P-loop_NTPase"/>
</dbReference>
<organism evidence="11 12">
    <name type="scientific">Dactylosporangium sucinum</name>
    <dbReference type="NCBI Taxonomy" id="1424081"/>
    <lineage>
        <taxon>Bacteria</taxon>
        <taxon>Bacillati</taxon>
        <taxon>Actinomycetota</taxon>
        <taxon>Actinomycetes</taxon>
        <taxon>Micromonosporales</taxon>
        <taxon>Micromonosporaceae</taxon>
        <taxon>Dactylosporangium</taxon>
    </lineage>
</organism>
<keyword evidence="6" id="KW-0067">ATP-binding</keyword>
<feature type="transmembrane region" description="Helical" evidence="9">
    <location>
        <begin position="524"/>
        <end position="546"/>
    </location>
</feature>
<feature type="transmembrane region" description="Helical" evidence="9">
    <location>
        <begin position="429"/>
        <end position="447"/>
    </location>
</feature>
<dbReference type="GO" id="GO:0015658">
    <property type="term" value="F:branched-chain amino acid transmembrane transporter activity"/>
    <property type="evidence" value="ECO:0007669"/>
    <property type="project" value="InterPro"/>
</dbReference>
<keyword evidence="3" id="KW-1003">Cell membrane</keyword>
<dbReference type="EMBL" id="BMPI01000133">
    <property type="protein sequence ID" value="GGM89749.1"/>
    <property type="molecule type" value="Genomic_DNA"/>
</dbReference>
<dbReference type="Proteomes" id="UP000642070">
    <property type="component" value="Unassembled WGS sequence"/>
</dbReference>
<evidence type="ECO:0000256" key="5">
    <source>
        <dbReference type="ARBA" id="ARBA00022741"/>
    </source>
</evidence>
<dbReference type="SMART" id="SM00382">
    <property type="entry name" value="AAA"/>
    <property type="match status" value="1"/>
</dbReference>
<feature type="transmembrane region" description="Helical" evidence="9">
    <location>
        <begin position="566"/>
        <end position="590"/>
    </location>
</feature>
<dbReference type="SUPFAM" id="SSF52540">
    <property type="entry name" value="P-loop containing nucleoside triphosphate hydrolases"/>
    <property type="match status" value="1"/>
</dbReference>
<dbReference type="RefSeq" id="WP_190258105.1">
    <property type="nucleotide sequence ID" value="NZ_BMPI01000133.1"/>
</dbReference>
<feature type="transmembrane region" description="Helical" evidence="9">
    <location>
        <begin position="400"/>
        <end position="422"/>
    </location>
</feature>
<comment type="caution">
    <text evidence="11">The sequence shown here is derived from an EMBL/GenBank/DDBJ whole genome shotgun (WGS) entry which is preliminary data.</text>
</comment>
<comment type="subcellular location">
    <subcellularLocation>
        <location evidence="1">Cell membrane</location>
        <topology evidence="1">Multi-pass membrane protein</topology>
    </subcellularLocation>
</comment>
<evidence type="ECO:0000313" key="11">
    <source>
        <dbReference type="EMBL" id="GGM89749.1"/>
    </source>
</evidence>
<dbReference type="CDD" id="cd03219">
    <property type="entry name" value="ABC_Mj1267_LivG_branched"/>
    <property type="match status" value="1"/>
</dbReference>
<feature type="transmembrane region" description="Helical" evidence="9">
    <location>
        <begin position="43"/>
        <end position="62"/>
    </location>
</feature>
<dbReference type="Pfam" id="PF12399">
    <property type="entry name" value="BCA_ABC_TP_C"/>
    <property type="match status" value="1"/>
</dbReference>
<dbReference type="Pfam" id="PF02653">
    <property type="entry name" value="BPD_transp_2"/>
    <property type="match status" value="2"/>
</dbReference>
<evidence type="ECO:0000256" key="1">
    <source>
        <dbReference type="ARBA" id="ARBA00004651"/>
    </source>
</evidence>
<reference evidence="11" key="1">
    <citation type="journal article" date="2014" name="Int. J. Syst. Evol. Microbiol.">
        <title>Complete genome sequence of Corynebacterium casei LMG S-19264T (=DSM 44701T), isolated from a smear-ripened cheese.</title>
        <authorList>
            <consortium name="US DOE Joint Genome Institute (JGI-PGF)"/>
            <person name="Walter F."/>
            <person name="Albersmeier A."/>
            <person name="Kalinowski J."/>
            <person name="Ruckert C."/>
        </authorList>
    </citation>
    <scope>NUCLEOTIDE SEQUENCE</scope>
    <source>
        <strain evidence="11">JCM 19831</strain>
    </source>
</reference>
<feature type="domain" description="ABC transporter" evidence="10">
    <location>
        <begin position="671"/>
        <end position="919"/>
    </location>
</feature>
<feature type="transmembrane region" description="Helical" evidence="9">
    <location>
        <begin position="149"/>
        <end position="171"/>
    </location>
</feature>
<dbReference type="CDD" id="cd06581">
    <property type="entry name" value="TM_PBP1_LivM_like"/>
    <property type="match status" value="1"/>
</dbReference>
<dbReference type="GO" id="GO:0005524">
    <property type="term" value="F:ATP binding"/>
    <property type="evidence" value="ECO:0007669"/>
    <property type="project" value="UniProtKB-KW"/>
</dbReference>
<feature type="transmembrane region" description="Helical" evidence="9">
    <location>
        <begin position="474"/>
        <end position="493"/>
    </location>
</feature>
<dbReference type="InterPro" id="IPR051120">
    <property type="entry name" value="ABC_AA/LPS_Transport"/>
</dbReference>
<dbReference type="PANTHER" id="PTHR45772:SF1">
    <property type="entry name" value="ABC TRANSPORTER ATP-BINDING PROTEIN"/>
    <property type="match status" value="1"/>
</dbReference>
<dbReference type="InterPro" id="IPR032823">
    <property type="entry name" value="BCA_ABC_TP_C"/>
</dbReference>
<evidence type="ECO:0000259" key="10">
    <source>
        <dbReference type="PROSITE" id="PS50893"/>
    </source>
</evidence>
<evidence type="ECO:0000256" key="6">
    <source>
        <dbReference type="ARBA" id="ARBA00022840"/>
    </source>
</evidence>
<name>A0A917UFT7_9ACTN</name>
<keyword evidence="7 9" id="KW-1133">Transmembrane helix</keyword>
<dbReference type="PANTHER" id="PTHR45772">
    <property type="entry name" value="CONSERVED COMPONENT OF ABC TRANSPORTER FOR NATURAL AMINO ACIDS-RELATED"/>
    <property type="match status" value="1"/>
</dbReference>
<protein>
    <submittedName>
        <fullName evidence="11">ABC transporter</fullName>
    </submittedName>
</protein>
<dbReference type="CDD" id="cd06582">
    <property type="entry name" value="TM_PBP1_LivH_like"/>
    <property type="match status" value="1"/>
</dbReference>
<accession>A0A917UFT7</accession>
<feature type="transmembrane region" description="Helical" evidence="9">
    <location>
        <begin position="68"/>
        <end position="88"/>
    </location>
</feature>
<keyword evidence="5" id="KW-0547">Nucleotide-binding</keyword>
<feature type="transmembrane region" description="Helical" evidence="9">
    <location>
        <begin position="273"/>
        <end position="290"/>
    </location>
</feature>
<evidence type="ECO:0000256" key="8">
    <source>
        <dbReference type="ARBA" id="ARBA00023136"/>
    </source>
</evidence>
<dbReference type="Pfam" id="PF00005">
    <property type="entry name" value="ABC_tran"/>
    <property type="match status" value="1"/>
</dbReference>
<sequence length="937" mass="96627">MDIPATTWSITSDMLVFGLLTGLAYAILAAGIVLVYRATKVINLAHGEIGAFGAVLLAKMVLDWHWNFWLALAATLVCGAAIGAVVEMGVIRRLAKAPRLILLVATLGVGQLVFLGRVLLPEMENYGSFPSPLDREANIGGVVLSSPHFMMLAFVPAVIVGLTVFLTRTPFGLAVRASADNPDRAKLAGVPVMRVSTTVWAISGALAVLTVALLNPMTGAVVGLPTASVGPGLLVHALAAALVGGLTSMPRAMVGGLAVGLIETVMVSNGAPTGSPELVLFLAILVLTLLRRPGMGGGADGLGITVKTPPIPSAMRNVWWVRRSGLIGAVVAVAVAALLPLVFTTSADQYMFTRVLIFALVGLSVTVLAGWAGQLTLGQFGFVGIGALVATQLASNGVPFLAAVAQGAVAGGLAAFVVGLPALRVEGPFLAVTTLAFAVACQSWLYGQGIFGEGPTYTFPAQRLFGLDLSSERTFYLLTLAIVVVCAAAVVRLRRTGAGISMIAVRDNDRAASSFAVAPVGAKLSAFIFAGALAGLAGGLYAAAAGQYGLASATSPAIFGPEQSTLIISMVVIGGLGRVSGSILGAIYLIGLPAVLGDSFSVSLATSGIGVLVLILFLPGGLTQLGLTARSAILSHLTRGRAAVPDPVRPPIETLPRPEPVLVTDPAAPAIAVTGVNVSFGGRIALKDASLTVARGEVVGVIGANGAGKSTLMNVISGFVRPQSGRIEIGGVDVTSFAPHQRAALGMGRVFQDARLFGDLTVHETVRVALEARDRSAFVPSLLALPGGWARERRKFADADSYIDFLGLGRYAHSLTSELSTGTRRIVEMCCLLAQGADVLMLDEPTGGVAQKESEAFGPLIKSIQRELSATVVIIEHDMPLTMSISDRMYCYSAGQLIAEGTPEVVRDNPDVVAAYLGTDRRAIERSDSLISAGGSA</sequence>
<feature type="transmembrane region" description="Helical" evidence="9">
    <location>
        <begin position="14"/>
        <end position="36"/>
    </location>
</feature>
<evidence type="ECO:0000256" key="2">
    <source>
        <dbReference type="ARBA" id="ARBA00022448"/>
    </source>
</evidence>
<dbReference type="PROSITE" id="PS50893">
    <property type="entry name" value="ABC_TRANSPORTER_2"/>
    <property type="match status" value="1"/>
</dbReference>
<evidence type="ECO:0000256" key="4">
    <source>
        <dbReference type="ARBA" id="ARBA00022692"/>
    </source>
</evidence>
<keyword evidence="12" id="KW-1185">Reference proteome</keyword>
<dbReference type="InterPro" id="IPR003439">
    <property type="entry name" value="ABC_transporter-like_ATP-bd"/>
</dbReference>
<feature type="transmembrane region" description="Helical" evidence="9">
    <location>
        <begin position="192"/>
        <end position="214"/>
    </location>
</feature>
<dbReference type="Gene3D" id="3.40.50.300">
    <property type="entry name" value="P-loop containing nucleotide triphosphate hydrolases"/>
    <property type="match status" value="1"/>
</dbReference>
<feature type="transmembrane region" description="Helical" evidence="9">
    <location>
        <begin position="325"/>
        <end position="343"/>
    </location>
</feature>
<evidence type="ECO:0000313" key="12">
    <source>
        <dbReference type="Proteomes" id="UP000642070"/>
    </source>
</evidence>